<dbReference type="HOGENOM" id="CLU_009579_11_5_1"/>
<dbReference type="OrthoDB" id="5965749at2759"/>
<protein>
    <recommendedName>
        <fullName evidence="7">G-protein coupled receptors family 1 profile domain-containing protein</fullName>
    </recommendedName>
</protein>
<dbReference type="RefSeq" id="XP_009048005.1">
    <property type="nucleotide sequence ID" value="XM_009049757.1"/>
</dbReference>
<dbReference type="EMBL" id="KB200521">
    <property type="protein sequence ID" value="ESP01371.1"/>
    <property type="molecule type" value="Genomic_DNA"/>
</dbReference>
<keyword evidence="9" id="KW-1185">Reference proteome</keyword>
<dbReference type="STRING" id="225164.V4B1W8"/>
<feature type="transmembrane region" description="Helical" evidence="6">
    <location>
        <begin position="246"/>
        <end position="266"/>
    </location>
</feature>
<dbReference type="GO" id="GO:0005886">
    <property type="term" value="C:plasma membrane"/>
    <property type="evidence" value="ECO:0007669"/>
    <property type="project" value="UniProtKB-SubCell"/>
</dbReference>
<dbReference type="AlphaFoldDB" id="V4B1W8"/>
<evidence type="ECO:0000313" key="9">
    <source>
        <dbReference type="Proteomes" id="UP000030746"/>
    </source>
</evidence>
<proteinExistence type="predicted"/>
<reference evidence="8 9" key="1">
    <citation type="journal article" date="2013" name="Nature">
        <title>Insights into bilaterian evolution from three spiralian genomes.</title>
        <authorList>
            <person name="Simakov O."/>
            <person name="Marletaz F."/>
            <person name="Cho S.J."/>
            <person name="Edsinger-Gonzales E."/>
            <person name="Havlak P."/>
            <person name="Hellsten U."/>
            <person name="Kuo D.H."/>
            <person name="Larsson T."/>
            <person name="Lv J."/>
            <person name="Arendt D."/>
            <person name="Savage R."/>
            <person name="Osoegawa K."/>
            <person name="de Jong P."/>
            <person name="Grimwood J."/>
            <person name="Chapman J.A."/>
            <person name="Shapiro H."/>
            <person name="Aerts A."/>
            <person name="Otillar R.P."/>
            <person name="Terry A.Y."/>
            <person name="Boore J.L."/>
            <person name="Grigoriev I.V."/>
            <person name="Lindberg D.R."/>
            <person name="Seaver E.C."/>
            <person name="Weisblat D.A."/>
            <person name="Putnam N.H."/>
            <person name="Rokhsar D.S."/>
        </authorList>
    </citation>
    <scope>NUCLEOTIDE SEQUENCE [LARGE SCALE GENOMIC DNA]</scope>
</reference>
<organism evidence="8 9">
    <name type="scientific">Lottia gigantea</name>
    <name type="common">Giant owl limpet</name>
    <dbReference type="NCBI Taxonomy" id="225164"/>
    <lineage>
        <taxon>Eukaryota</taxon>
        <taxon>Metazoa</taxon>
        <taxon>Spiralia</taxon>
        <taxon>Lophotrochozoa</taxon>
        <taxon>Mollusca</taxon>
        <taxon>Gastropoda</taxon>
        <taxon>Patellogastropoda</taxon>
        <taxon>Lottioidea</taxon>
        <taxon>Lottiidae</taxon>
        <taxon>Lottia</taxon>
    </lineage>
</organism>
<dbReference type="PANTHER" id="PTHR22750">
    <property type="entry name" value="G-PROTEIN COUPLED RECEPTOR"/>
    <property type="match status" value="1"/>
</dbReference>
<evidence type="ECO:0000259" key="7">
    <source>
        <dbReference type="PROSITE" id="PS50262"/>
    </source>
</evidence>
<evidence type="ECO:0000256" key="5">
    <source>
        <dbReference type="ARBA" id="ARBA00023136"/>
    </source>
</evidence>
<dbReference type="PROSITE" id="PS50262">
    <property type="entry name" value="G_PROTEIN_RECEP_F1_2"/>
    <property type="match status" value="1"/>
</dbReference>
<dbReference type="Pfam" id="PF00001">
    <property type="entry name" value="7tm_1"/>
    <property type="match status" value="1"/>
</dbReference>
<dbReference type="SUPFAM" id="SSF81321">
    <property type="entry name" value="Family A G protein-coupled receptor-like"/>
    <property type="match status" value="1"/>
</dbReference>
<comment type="subcellular location">
    <subcellularLocation>
        <location evidence="1">Cell membrane</location>
        <topology evidence="1">Multi-pass membrane protein</topology>
    </subcellularLocation>
</comment>
<gene>
    <name evidence="8" type="ORF">LOTGIDRAFT_157548</name>
</gene>
<dbReference type="GO" id="GO:0004930">
    <property type="term" value="F:G protein-coupled receptor activity"/>
    <property type="evidence" value="ECO:0007669"/>
    <property type="project" value="InterPro"/>
</dbReference>
<dbReference type="PRINTS" id="PR00237">
    <property type="entry name" value="GPCRRHODOPSN"/>
</dbReference>
<dbReference type="CTD" id="20237421"/>
<feature type="transmembrane region" description="Helical" evidence="6">
    <location>
        <begin position="189"/>
        <end position="212"/>
    </location>
</feature>
<keyword evidence="3 6" id="KW-0812">Transmembrane</keyword>
<evidence type="ECO:0000256" key="4">
    <source>
        <dbReference type="ARBA" id="ARBA00022989"/>
    </source>
</evidence>
<dbReference type="Proteomes" id="UP000030746">
    <property type="component" value="Unassembled WGS sequence"/>
</dbReference>
<feature type="transmembrane region" description="Helical" evidence="6">
    <location>
        <begin position="107"/>
        <end position="128"/>
    </location>
</feature>
<dbReference type="Gene3D" id="1.20.1070.10">
    <property type="entry name" value="Rhodopsin 7-helix transmembrane proteins"/>
    <property type="match status" value="1"/>
</dbReference>
<dbReference type="GeneID" id="20237421"/>
<evidence type="ECO:0000313" key="8">
    <source>
        <dbReference type="EMBL" id="ESP01371.1"/>
    </source>
</evidence>
<keyword evidence="4 6" id="KW-1133">Transmembrane helix</keyword>
<dbReference type="InterPro" id="IPR000276">
    <property type="entry name" value="GPCR_Rhodpsn"/>
</dbReference>
<feature type="transmembrane region" description="Helical" evidence="6">
    <location>
        <begin position="272"/>
        <end position="298"/>
    </location>
</feature>
<dbReference type="KEGG" id="lgi:LOTGIDRAFT_157548"/>
<evidence type="ECO:0000256" key="1">
    <source>
        <dbReference type="ARBA" id="ARBA00004651"/>
    </source>
</evidence>
<name>V4B1W8_LOTGI</name>
<dbReference type="SMART" id="SM01381">
    <property type="entry name" value="7TM_GPCR_Srsx"/>
    <property type="match status" value="1"/>
</dbReference>
<keyword evidence="5 6" id="KW-0472">Membrane</keyword>
<sequence>MTYNCDGLNNTNTTNLTNTVVESNELSLDNIFFIIINIILMVFICPGNILTIVAVWRTPILRTVPNMYVVSLAVADLLAGMVLPMQILNFIPALKTTLSVSKYFCLFRHVTFFVSVTASVISMVNIAFDRAFYIGYPFKYEMYSTAVKTGCFITFTWTFSALLGSIPLYSNNWTPCSNCNIFTVLTKQYQVDILGTSFIVCCILTILCYGYILRIAKQQQSKITEFEMEPSKHRAKEKDLRLVKQFCLVFGIFFVCWIPAFLSVIIGHHGGYVPPIVTNIVVPIAILNSGMNFIVYAVKNKEFRHAFAKMLCSKKDNLIGPTVFRVEVESSPF</sequence>
<accession>V4B1W8</accession>
<feature type="transmembrane region" description="Helical" evidence="6">
    <location>
        <begin position="68"/>
        <end position="87"/>
    </location>
</feature>
<feature type="transmembrane region" description="Helical" evidence="6">
    <location>
        <begin position="149"/>
        <end position="169"/>
    </location>
</feature>
<evidence type="ECO:0000256" key="2">
    <source>
        <dbReference type="ARBA" id="ARBA00022475"/>
    </source>
</evidence>
<feature type="transmembrane region" description="Helical" evidence="6">
    <location>
        <begin position="31"/>
        <end position="56"/>
    </location>
</feature>
<dbReference type="OMA" id="IECSIFR"/>
<evidence type="ECO:0000256" key="3">
    <source>
        <dbReference type="ARBA" id="ARBA00022692"/>
    </source>
</evidence>
<feature type="domain" description="G-protein coupled receptors family 1 profile" evidence="7">
    <location>
        <begin position="47"/>
        <end position="296"/>
    </location>
</feature>
<keyword evidence="2" id="KW-1003">Cell membrane</keyword>
<evidence type="ECO:0000256" key="6">
    <source>
        <dbReference type="SAM" id="Phobius"/>
    </source>
</evidence>
<dbReference type="InterPro" id="IPR017452">
    <property type="entry name" value="GPCR_Rhodpsn_7TM"/>
</dbReference>